<dbReference type="EMBL" id="FOIZ01000002">
    <property type="protein sequence ID" value="SEW41930.1"/>
    <property type="molecule type" value="Genomic_DNA"/>
</dbReference>
<dbReference type="Proteomes" id="UP000199167">
    <property type="component" value="Unassembled WGS sequence"/>
</dbReference>
<dbReference type="GO" id="GO:0044877">
    <property type="term" value="F:protein-containing complex binding"/>
    <property type="evidence" value="ECO:0007669"/>
    <property type="project" value="TreeGrafter"/>
</dbReference>
<protein>
    <submittedName>
        <fullName evidence="2">NADH dehydrogenase</fullName>
    </submittedName>
</protein>
<dbReference type="FunFam" id="3.40.50.720:FF:000702">
    <property type="entry name" value="NADH dehydrogenase (Ubiquinone)"/>
    <property type="match status" value="1"/>
</dbReference>
<dbReference type="InterPro" id="IPR036291">
    <property type="entry name" value="NAD(P)-bd_dom_sf"/>
</dbReference>
<accession>A0A1I0RLC4</accession>
<feature type="domain" description="NAD-dependent epimerase/dehydratase" evidence="1">
    <location>
        <begin position="5"/>
        <end position="212"/>
    </location>
</feature>
<dbReference type="InterPro" id="IPR001509">
    <property type="entry name" value="Epimerase_deHydtase"/>
</dbReference>
<dbReference type="PANTHER" id="PTHR12126:SF11">
    <property type="entry name" value="NADH DEHYDROGENASE [UBIQUINONE] 1 ALPHA SUBCOMPLEX SUBUNIT 9, MITOCHONDRIAL"/>
    <property type="match status" value="1"/>
</dbReference>
<dbReference type="InterPro" id="IPR051207">
    <property type="entry name" value="ComplexI_NDUFA9_subunit"/>
</dbReference>
<dbReference type="Gene3D" id="3.40.50.720">
    <property type="entry name" value="NAD(P)-binding Rossmann-like Domain"/>
    <property type="match status" value="1"/>
</dbReference>
<evidence type="ECO:0000259" key="1">
    <source>
        <dbReference type="Pfam" id="PF01370"/>
    </source>
</evidence>
<keyword evidence="3" id="KW-1185">Reference proteome</keyword>
<dbReference type="PANTHER" id="PTHR12126">
    <property type="entry name" value="NADH-UBIQUINONE OXIDOREDUCTASE 39 KDA SUBUNIT-RELATED"/>
    <property type="match status" value="1"/>
</dbReference>
<name>A0A1I0RLC4_9RHOB</name>
<dbReference type="STRING" id="364200.SAMN04488515_2897"/>
<reference evidence="2 3" key="1">
    <citation type="submission" date="2016-10" db="EMBL/GenBank/DDBJ databases">
        <authorList>
            <person name="de Groot N.N."/>
        </authorList>
    </citation>
    <scope>NUCLEOTIDE SEQUENCE [LARGE SCALE GENOMIC DNA]</scope>
    <source>
        <strain evidence="2 3">DSM 17925</strain>
    </source>
</reference>
<evidence type="ECO:0000313" key="3">
    <source>
        <dbReference type="Proteomes" id="UP000199167"/>
    </source>
</evidence>
<sequence>MSQLVTIFGGSGFIGRYIARRLAKQGWRIRVAVRNPNEAMFVRPYGAVGQVEPVFCNIRDDASVEAVMNGADVVVNCVGLLAEAGKNTFESVQIEGAERIARLAAKHGVARMVQISAIGADPDSPSEYARTKAAGEAAVQEHMKDTVILRPSIVFGPEDEFFNRFGSMARLGPVLPVVGAETRFQPVYVDDVAAAAALAVEGNVPAGVYELGGPDVHTFRELMHLMLDVIRRRRLIVNIPFFAARIMAAVFGAGQFLSFGLVKAPISKDQVINLGINNVVSEDAQGFAALGIKPAAMEAILPDYLWRFRPSGQYNEIKESAKNLRNT</sequence>
<dbReference type="AlphaFoldDB" id="A0A1I0RLC4"/>
<organism evidence="2 3">
    <name type="scientific">Cognatiyoonia koreensis</name>
    <dbReference type="NCBI Taxonomy" id="364200"/>
    <lineage>
        <taxon>Bacteria</taxon>
        <taxon>Pseudomonadati</taxon>
        <taxon>Pseudomonadota</taxon>
        <taxon>Alphaproteobacteria</taxon>
        <taxon>Rhodobacterales</taxon>
        <taxon>Paracoccaceae</taxon>
        <taxon>Cognatiyoonia</taxon>
    </lineage>
</organism>
<gene>
    <name evidence="2" type="ORF">SAMN04488515_2897</name>
</gene>
<evidence type="ECO:0000313" key="2">
    <source>
        <dbReference type="EMBL" id="SEW41930.1"/>
    </source>
</evidence>
<dbReference type="SUPFAM" id="SSF51735">
    <property type="entry name" value="NAD(P)-binding Rossmann-fold domains"/>
    <property type="match status" value="1"/>
</dbReference>
<dbReference type="OrthoDB" id="9776313at2"/>
<proteinExistence type="predicted"/>
<dbReference type="RefSeq" id="WP_089996212.1">
    <property type="nucleotide sequence ID" value="NZ_FOIZ01000002.1"/>
</dbReference>
<dbReference type="Pfam" id="PF01370">
    <property type="entry name" value="Epimerase"/>
    <property type="match status" value="1"/>
</dbReference>
<dbReference type="CDD" id="cd05271">
    <property type="entry name" value="NDUFA9_like_SDR_a"/>
    <property type="match status" value="1"/>
</dbReference>